<organism evidence="2">
    <name type="scientific">Opuntia streptacantha</name>
    <name type="common">Prickly pear cactus</name>
    <name type="synonym">Opuntia cardona</name>
    <dbReference type="NCBI Taxonomy" id="393608"/>
    <lineage>
        <taxon>Eukaryota</taxon>
        <taxon>Viridiplantae</taxon>
        <taxon>Streptophyta</taxon>
        <taxon>Embryophyta</taxon>
        <taxon>Tracheophyta</taxon>
        <taxon>Spermatophyta</taxon>
        <taxon>Magnoliopsida</taxon>
        <taxon>eudicotyledons</taxon>
        <taxon>Gunneridae</taxon>
        <taxon>Pentapetalae</taxon>
        <taxon>Caryophyllales</taxon>
        <taxon>Cactineae</taxon>
        <taxon>Cactaceae</taxon>
        <taxon>Opuntioideae</taxon>
        <taxon>Opuntia</taxon>
    </lineage>
</organism>
<proteinExistence type="predicted"/>
<dbReference type="AlphaFoldDB" id="A0A7C9ADE9"/>
<evidence type="ECO:0000256" key="1">
    <source>
        <dbReference type="SAM" id="MobiDB-lite"/>
    </source>
</evidence>
<evidence type="ECO:0000313" key="2">
    <source>
        <dbReference type="EMBL" id="MBA4665439.1"/>
    </source>
</evidence>
<reference evidence="2" key="1">
    <citation type="journal article" date="2013" name="J. Plant Res.">
        <title>Effect of fungi and light on seed germination of three Opuntia species from semiarid lands of central Mexico.</title>
        <authorList>
            <person name="Delgado-Sanchez P."/>
            <person name="Jimenez-Bremont J.F."/>
            <person name="Guerrero-Gonzalez Mde L."/>
            <person name="Flores J."/>
        </authorList>
    </citation>
    <scope>NUCLEOTIDE SEQUENCE</scope>
    <source>
        <tissue evidence="2">Cladode</tissue>
    </source>
</reference>
<sequence>MRDLLLSEEQRVRPSRDNARRDDEDSERKSDVGDREVQGFSRRREMCIGLSILRIQSSSSGGMAIGISFSMKILTLLRLPLTVGRIPESLQSGRFIGETKWMSHEVCVLR</sequence>
<accession>A0A7C9ADE9</accession>
<reference evidence="2" key="2">
    <citation type="submission" date="2020-07" db="EMBL/GenBank/DDBJ databases">
        <authorList>
            <person name="Vera ALvarez R."/>
            <person name="Arias-Moreno D.M."/>
            <person name="Jimenez-Jacinto V."/>
            <person name="Jimenez-Bremont J.F."/>
            <person name="Swaminathan K."/>
            <person name="Moose S.P."/>
            <person name="Guerrero-Gonzalez M.L."/>
            <person name="Marino-Ramirez L."/>
            <person name="Landsman D."/>
            <person name="Rodriguez-Kessler M."/>
            <person name="Delgado-Sanchez P."/>
        </authorList>
    </citation>
    <scope>NUCLEOTIDE SEQUENCE</scope>
    <source>
        <tissue evidence="2">Cladode</tissue>
    </source>
</reference>
<dbReference type="EMBL" id="GISG01227273">
    <property type="protein sequence ID" value="MBA4665439.1"/>
    <property type="molecule type" value="Transcribed_RNA"/>
</dbReference>
<feature type="region of interest" description="Disordered" evidence="1">
    <location>
        <begin position="1"/>
        <end position="37"/>
    </location>
</feature>
<protein>
    <submittedName>
        <fullName evidence="2">Uncharacterized protein</fullName>
    </submittedName>
</protein>
<name>A0A7C9ADE9_OPUST</name>